<proteinExistence type="predicted"/>
<comment type="caution">
    <text evidence="1">The sequence shown here is derived from an EMBL/GenBank/DDBJ whole genome shotgun (WGS) entry which is preliminary data.</text>
</comment>
<gene>
    <name evidence="1" type="ORF">CN958_15995</name>
</gene>
<name>A0A2B9DTW3_BACCE</name>
<dbReference type="AlphaFoldDB" id="A0A2B9DTW3"/>
<protein>
    <submittedName>
        <fullName evidence="1">DNA-binding protein</fullName>
    </submittedName>
</protein>
<organism evidence="1 2">
    <name type="scientific">Bacillus cereus</name>
    <dbReference type="NCBI Taxonomy" id="1396"/>
    <lineage>
        <taxon>Bacteria</taxon>
        <taxon>Bacillati</taxon>
        <taxon>Bacillota</taxon>
        <taxon>Bacilli</taxon>
        <taxon>Bacillales</taxon>
        <taxon>Bacillaceae</taxon>
        <taxon>Bacillus</taxon>
        <taxon>Bacillus cereus group</taxon>
    </lineage>
</organism>
<dbReference type="GO" id="GO:0003677">
    <property type="term" value="F:DNA binding"/>
    <property type="evidence" value="ECO:0007669"/>
    <property type="project" value="UniProtKB-KW"/>
</dbReference>
<reference evidence="1 2" key="1">
    <citation type="submission" date="2017-09" db="EMBL/GenBank/DDBJ databases">
        <title>Large-scale bioinformatics analysis of Bacillus genomes uncovers conserved roles of natural products in bacterial physiology.</title>
        <authorList>
            <consortium name="Agbiome Team Llc"/>
            <person name="Bleich R.M."/>
            <person name="Grubbs K.J."/>
            <person name="Santa Maria K.C."/>
            <person name="Allen S.E."/>
            <person name="Farag S."/>
            <person name="Shank E.A."/>
            <person name="Bowers A."/>
        </authorList>
    </citation>
    <scope>NUCLEOTIDE SEQUENCE [LARGE SCALE GENOMIC DNA]</scope>
    <source>
        <strain evidence="1 2">AFS053130</strain>
    </source>
</reference>
<dbReference type="Proteomes" id="UP000222054">
    <property type="component" value="Unassembled WGS sequence"/>
</dbReference>
<evidence type="ECO:0000313" key="2">
    <source>
        <dbReference type="Proteomes" id="UP000222054"/>
    </source>
</evidence>
<evidence type="ECO:0000313" key="1">
    <source>
        <dbReference type="EMBL" id="PGM92290.1"/>
    </source>
</evidence>
<keyword evidence="1" id="KW-0238">DNA-binding</keyword>
<dbReference type="EMBL" id="NUHO01000062">
    <property type="protein sequence ID" value="PGM92290.1"/>
    <property type="molecule type" value="Genomic_DNA"/>
</dbReference>
<dbReference type="RefSeq" id="WP_098777550.1">
    <property type="nucleotide sequence ID" value="NZ_NUHO01000062.1"/>
</dbReference>
<accession>A0A2B9DTW3</accession>
<sequence>MEAEVLDDLTKELKVRILSGAITWELINAIVLDRLERMADKATMNEFGIGMYGVKWEDVNLKPYAVLDNVIGVNDAHLISGLSPGHIKNLCAAGAIESKKFGGTWVINRERFEEWFKCSYKNETNSTQTKYCKR</sequence>